<keyword evidence="6" id="KW-0472">Membrane</keyword>
<dbReference type="GO" id="GO:1901981">
    <property type="term" value="F:phosphatidylinositol phosphate binding"/>
    <property type="evidence" value="ECO:0007669"/>
    <property type="project" value="TreeGrafter"/>
</dbReference>
<name>A0A7K8YVQ0_9PASS</name>
<protein>
    <submittedName>
        <fullName evidence="9">SNX22 protein</fullName>
    </submittedName>
</protein>
<keyword evidence="3" id="KW-0813">Transport</keyword>
<evidence type="ECO:0000256" key="4">
    <source>
        <dbReference type="ARBA" id="ARBA00022927"/>
    </source>
</evidence>
<evidence type="ECO:0000256" key="7">
    <source>
        <dbReference type="ARBA" id="ARBA00023329"/>
    </source>
</evidence>
<organism evidence="9 10">
    <name type="scientific">Sakesphorus luctuosus</name>
    <dbReference type="NCBI Taxonomy" id="419690"/>
    <lineage>
        <taxon>Eukaryota</taxon>
        <taxon>Metazoa</taxon>
        <taxon>Chordata</taxon>
        <taxon>Craniata</taxon>
        <taxon>Vertebrata</taxon>
        <taxon>Euteleostomi</taxon>
        <taxon>Archelosauria</taxon>
        <taxon>Archosauria</taxon>
        <taxon>Dinosauria</taxon>
        <taxon>Saurischia</taxon>
        <taxon>Theropoda</taxon>
        <taxon>Coelurosauria</taxon>
        <taxon>Aves</taxon>
        <taxon>Neognathae</taxon>
        <taxon>Neoaves</taxon>
        <taxon>Telluraves</taxon>
        <taxon>Australaves</taxon>
        <taxon>Passeriformes</taxon>
        <taxon>Thamnophilidae</taxon>
        <taxon>Sakesphorus</taxon>
    </lineage>
</organism>
<dbReference type="PROSITE" id="PS50195">
    <property type="entry name" value="PX"/>
    <property type="match status" value="1"/>
</dbReference>
<accession>A0A7K8YVQ0</accession>
<dbReference type="AlphaFoldDB" id="A0A7K8YVQ0"/>
<dbReference type="InterPro" id="IPR036871">
    <property type="entry name" value="PX_dom_sf"/>
</dbReference>
<keyword evidence="4" id="KW-0653">Protein transport</keyword>
<dbReference type="CDD" id="cd06880">
    <property type="entry name" value="PX_SNX22"/>
    <property type="match status" value="1"/>
</dbReference>
<evidence type="ECO:0000256" key="5">
    <source>
        <dbReference type="ARBA" id="ARBA00023121"/>
    </source>
</evidence>
<evidence type="ECO:0000256" key="2">
    <source>
        <dbReference type="ARBA" id="ARBA00010883"/>
    </source>
</evidence>
<dbReference type="Proteomes" id="UP000558958">
    <property type="component" value="Unassembled WGS sequence"/>
</dbReference>
<reference evidence="9 10" key="1">
    <citation type="submission" date="2019-09" db="EMBL/GenBank/DDBJ databases">
        <title>Bird 10,000 Genomes (B10K) Project - Family phase.</title>
        <authorList>
            <person name="Zhang G."/>
        </authorList>
    </citation>
    <scope>NUCLEOTIDE SEQUENCE [LARGE SCALE GENOMIC DNA]</scope>
    <source>
        <strain evidence="9">B10K-DU-001-06</strain>
        <tissue evidence="9">Muscle</tissue>
    </source>
</reference>
<keyword evidence="5" id="KW-0446">Lipid-binding</keyword>
<proteinExistence type="inferred from homology"/>
<dbReference type="GO" id="GO:0030659">
    <property type="term" value="C:cytoplasmic vesicle membrane"/>
    <property type="evidence" value="ECO:0007669"/>
    <property type="project" value="UniProtKB-SubCell"/>
</dbReference>
<keyword evidence="7" id="KW-0968">Cytoplasmic vesicle</keyword>
<dbReference type="InterPro" id="IPR001683">
    <property type="entry name" value="PX_dom"/>
</dbReference>
<feature type="non-terminal residue" evidence="9">
    <location>
        <position position="1"/>
    </location>
</feature>
<dbReference type="InterPro" id="IPR052467">
    <property type="entry name" value="Sorting_nexin_PX-domain"/>
</dbReference>
<dbReference type="Gene3D" id="3.30.1520.10">
    <property type="entry name" value="Phox-like domain"/>
    <property type="match status" value="1"/>
</dbReference>
<dbReference type="GO" id="GO:0015031">
    <property type="term" value="P:protein transport"/>
    <property type="evidence" value="ECO:0007669"/>
    <property type="project" value="UniProtKB-KW"/>
</dbReference>
<comment type="similarity">
    <text evidence="2">Belongs to the sorting nexin family.</text>
</comment>
<evidence type="ECO:0000256" key="6">
    <source>
        <dbReference type="ARBA" id="ARBA00023136"/>
    </source>
</evidence>
<comment type="caution">
    <text evidence="9">The sequence shown here is derived from an EMBL/GenBank/DDBJ whole genome shotgun (WGS) entry which is preliminary data.</text>
</comment>
<dbReference type="SUPFAM" id="SSF64268">
    <property type="entry name" value="PX domain"/>
    <property type="match status" value="1"/>
</dbReference>
<comment type="subcellular location">
    <subcellularLocation>
        <location evidence="1">Cytoplasmic vesicle membrane</location>
        <topology evidence="1">Peripheral membrane protein</topology>
        <orientation evidence="1">Cytoplasmic side</orientation>
    </subcellularLocation>
</comment>
<evidence type="ECO:0000313" key="9">
    <source>
        <dbReference type="EMBL" id="NXG07606.1"/>
    </source>
</evidence>
<dbReference type="SMART" id="SM00312">
    <property type="entry name" value="PX"/>
    <property type="match status" value="1"/>
</dbReference>
<dbReference type="PANTHER" id="PTHR15813">
    <property type="entry name" value="SORTING NEXIN-22 AND 24"/>
    <property type="match status" value="1"/>
</dbReference>
<feature type="non-terminal residue" evidence="9">
    <location>
        <position position="170"/>
    </location>
</feature>
<feature type="domain" description="PX" evidence="8">
    <location>
        <begin position="1"/>
        <end position="110"/>
    </location>
</feature>
<sequence length="170" mass="19349">MIAVSIPSAEPPATLRSPDRAHTVFRVEVLCNGRRHTVTKRYSEFQALHKRIKKTCKVPDFPPRHVPHWMPKALEQRRQGLEFYLRGVLYHNEELPQDVLDFLKVRRSQQDPKASSPPLLPSQRPVIGFCFDPYVRPCSTDLLPNTVLTGVLQGFYFSSSCTPSQAVPQG</sequence>
<evidence type="ECO:0000256" key="3">
    <source>
        <dbReference type="ARBA" id="ARBA00022448"/>
    </source>
</evidence>
<dbReference type="Pfam" id="PF00787">
    <property type="entry name" value="PX"/>
    <property type="match status" value="1"/>
</dbReference>
<dbReference type="PANTHER" id="PTHR15813:SF8">
    <property type="entry name" value="SORTING NEXIN-22"/>
    <property type="match status" value="1"/>
</dbReference>
<keyword evidence="10" id="KW-1185">Reference proteome</keyword>
<evidence type="ECO:0000256" key="1">
    <source>
        <dbReference type="ARBA" id="ARBA00004180"/>
    </source>
</evidence>
<gene>
    <name evidence="9" type="primary">Snx22</name>
    <name evidence="9" type="ORF">SAKLUC_R10843</name>
</gene>
<evidence type="ECO:0000259" key="8">
    <source>
        <dbReference type="PROSITE" id="PS50195"/>
    </source>
</evidence>
<evidence type="ECO:0000313" key="10">
    <source>
        <dbReference type="Proteomes" id="UP000558958"/>
    </source>
</evidence>
<dbReference type="EMBL" id="VWZD01008624">
    <property type="protein sequence ID" value="NXG07606.1"/>
    <property type="molecule type" value="Genomic_DNA"/>
</dbReference>